<gene>
    <name evidence="2" type="ORF">FB458_3768</name>
</gene>
<dbReference type="GO" id="GO:0004527">
    <property type="term" value="F:exonuclease activity"/>
    <property type="evidence" value="ECO:0007669"/>
    <property type="project" value="UniProtKB-KW"/>
</dbReference>
<dbReference type="Proteomes" id="UP000317893">
    <property type="component" value="Unassembled WGS sequence"/>
</dbReference>
<feature type="domain" description="Endonuclease/exonuclease/phosphatase" evidence="1">
    <location>
        <begin position="14"/>
        <end position="222"/>
    </location>
</feature>
<reference evidence="2 3" key="1">
    <citation type="submission" date="2019-06" db="EMBL/GenBank/DDBJ databases">
        <title>Sequencing the genomes of 1000 actinobacteria strains.</title>
        <authorList>
            <person name="Klenk H.-P."/>
        </authorList>
    </citation>
    <scope>NUCLEOTIDE SEQUENCE [LARGE SCALE GENOMIC DNA]</scope>
    <source>
        <strain evidence="2 3">DSM 18607</strain>
    </source>
</reference>
<evidence type="ECO:0000313" key="2">
    <source>
        <dbReference type="EMBL" id="TQJ10639.1"/>
    </source>
</evidence>
<dbReference type="AlphaFoldDB" id="A0A542E5V0"/>
<evidence type="ECO:0000259" key="1">
    <source>
        <dbReference type="Pfam" id="PF03372"/>
    </source>
</evidence>
<dbReference type="RefSeq" id="WP_141849835.1">
    <property type="nucleotide sequence ID" value="NZ_BAAAPR010000012.1"/>
</dbReference>
<dbReference type="Gene3D" id="3.60.10.10">
    <property type="entry name" value="Endonuclease/exonuclease/phosphatase"/>
    <property type="match status" value="1"/>
</dbReference>
<dbReference type="SUPFAM" id="SSF56219">
    <property type="entry name" value="DNase I-like"/>
    <property type="match status" value="1"/>
</dbReference>
<sequence length="231" mass="24693">MTGERGPATLRLASYNTRDFLDDRHAAARVVRALAPDVLCLQEVPRRLLGGRRVRAFAAEGGMGWGGGHRGSGGTTVLTGPRVTRLALEHHRLPVLPGVRTRGYAVARVALGDRPPLTVVSVHLSLSPAQRVRHVHRLLGVVEPDGSATRTLVAGDLNEGPDGAAYGVLSTRHRAATDGTPTFPVWAPDKALDVVLATPDLLVRPGDPVDLDEDDVRAASDHRPVWVEVEV</sequence>
<evidence type="ECO:0000313" key="3">
    <source>
        <dbReference type="Proteomes" id="UP000317893"/>
    </source>
</evidence>
<comment type="caution">
    <text evidence="2">The sequence shown here is derived from an EMBL/GenBank/DDBJ whole genome shotgun (WGS) entry which is preliminary data.</text>
</comment>
<keyword evidence="2" id="KW-0255">Endonuclease</keyword>
<dbReference type="Pfam" id="PF03372">
    <property type="entry name" value="Exo_endo_phos"/>
    <property type="match status" value="1"/>
</dbReference>
<keyword evidence="2" id="KW-0269">Exonuclease</keyword>
<name>A0A542E5V0_9MICO</name>
<keyword evidence="2" id="KW-0378">Hydrolase</keyword>
<keyword evidence="2" id="KW-0540">Nuclease</keyword>
<keyword evidence="3" id="KW-1185">Reference proteome</keyword>
<organism evidence="2 3">
    <name type="scientific">Lapillicoccus jejuensis</name>
    <dbReference type="NCBI Taxonomy" id="402171"/>
    <lineage>
        <taxon>Bacteria</taxon>
        <taxon>Bacillati</taxon>
        <taxon>Actinomycetota</taxon>
        <taxon>Actinomycetes</taxon>
        <taxon>Micrococcales</taxon>
        <taxon>Intrasporangiaceae</taxon>
        <taxon>Lapillicoccus</taxon>
    </lineage>
</organism>
<dbReference type="InterPro" id="IPR036691">
    <property type="entry name" value="Endo/exonu/phosph_ase_sf"/>
</dbReference>
<protein>
    <submittedName>
        <fullName evidence="2">Endonuclease/exonuclease/phosphatase family metal-dependent hydrolase</fullName>
    </submittedName>
</protein>
<dbReference type="GO" id="GO:0004519">
    <property type="term" value="F:endonuclease activity"/>
    <property type="evidence" value="ECO:0007669"/>
    <property type="project" value="UniProtKB-KW"/>
</dbReference>
<dbReference type="EMBL" id="VFMN01000001">
    <property type="protein sequence ID" value="TQJ10639.1"/>
    <property type="molecule type" value="Genomic_DNA"/>
</dbReference>
<accession>A0A542E5V0</accession>
<proteinExistence type="predicted"/>
<dbReference type="InterPro" id="IPR005135">
    <property type="entry name" value="Endo/exonuclease/phosphatase"/>
</dbReference>
<dbReference type="OrthoDB" id="3820230at2"/>